<dbReference type="AlphaFoldDB" id="A0A238KN23"/>
<evidence type="ECO:0000256" key="1">
    <source>
        <dbReference type="SAM" id="SignalP"/>
    </source>
</evidence>
<protein>
    <recommendedName>
        <fullName evidence="4">DUF1513 domain-containing protein</fullName>
    </recommendedName>
</protein>
<organism evidence="2 3">
    <name type="scientific">Actibacterium lipolyticum</name>
    <dbReference type="NCBI Taxonomy" id="1524263"/>
    <lineage>
        <taxon>Bacteria</taxon>
        <taxon>Pseudomonadati</taxon>
        <taxon>Pseudomonadota</taxon>
        <taxon>Alphaproteobacteria</taxon>
        <taxon>Rhodobacterales</taxon>
        <taxon>Roseobacteraceae</taxon>
        <taxon>Actibacterium</taxon>
    </lineage>
</organism>
<dbReference type="RefSeq" id="WP_093967646.1">
    <property type="nucleotide sequence ID" value="NZ_FXYE01000002.1"/>
</dbReference>
<dbReference type="EMBL" id="FXYE01000002">
    <property type="protein sequence ID" value="SMX44214.1"/>
    <property type="molecule type" value="Genomic_DNA"/>
</dbReference>
<dbReference type="PIRSF" id="PIRSF028101">
    <property type="entry name" value="UCP028101"/>
    <property type="match status" value="1"/>
</dbReference>
<dbReference type="InterPro" id="IPR015943">
    <property type="entry name" value="WD40/YVTN_repeat-like_dom_sf"/>
</dbReference>
<evidence type="ECO:0008006" key="4">
    <source>
        <dbReference type="Google" id="ProtNLM"/>
    </source>
</evidence>
<name>A0A238KN23_9RHOB</name>
<evidence type="ECO:0000313" key="2">
    <source>
        <dbReference type="EMBL" id="SMX44214.1"/>
    </source>
</evidence>
<dbReference type="Pfam" id="PF07433">
    <property type="entry name" value="DUF1513"/>
    <property type="match status" value="1"/>
</dbReference>
<accession>A0A238KN23</accession>
<dbReference type="OrthoDB" id="5624218at2"/>
<dbReference type="InterPro" id="IPR006311">
    <property type="entry name" value="TAT_signal"/>
</dbReference>
<sequence>MTTRRHFLAGMLATGLAPAPSWADAGSPMHLAAAKMPSGDYRLFGLSQTGAAVFSLPLPDRGHAAAAHPHRPEAVAFARRPGTFAIVIDCRSGTEIATLSTPQGRHFYGHGAFSADGRLLFTTENDFDAGEGRIGVWDRTAGYTRVGEFASGGVGPHEITRLPGTDTLVIANGGIETHPDAGRAKLNIPTMRPNLTYTDLNGHVLDQLELPENLHKNSIRHLAVRDDGLTAFAMQWQGGAGDPPLLGLHRMSQAPVLLQADKGSHQRMQGYAGSVAFSSEADRVAITSPRGGLIQVFDCATNTHVATIAEEDVCGVSAGPTGFTTTAGNGTISHLSGVSPTATTRHDAQWDNHLVRITG</sequence>
<proteinExistence type="predicted"/>
<dbReference type="Gene3D" id="2.130.10.10">
    <property type="entry name" value="YVTN repeat-like/Quinoprotein amine dehydrogenase"/>
    <property type="match status" value="1"/>
</dbReference>
<dbReference type="PROSITE" id="PS51318">
    <property type="entry name" value="TAT"/>
    <property type="match status" value="1"/>
</dbReference>
<feature type="signal peptide" evidence="1">
    <location>
        <begin position="1"/>
        <end position="23"/>
    </location>
</feature>
<keyword evidence="1" id="KW-0732">Signal</keyword>
<gene>
    <name evidence="2" type="ORF">COL8621_02500</name>
</gene>
<dbReference type="InterPro" id="IPR008311">
    <property type="entry name" value="UCP028101"/>
</dbReference>
<reference evidence="3" key="1">
    <citation type="submission" date="2017-05" db="EMBL/GenBank/DDBJ databases">
        <authorList>
            <person name="Rodrigo-Torres L."/>
            <person name="Arahal R. D."/>
            <person name="Lucena T."/>
        </authorList>
    </citation>
    <scope>NUCLEOTIDE SEQUENCE [LARGE SCALE GENOMIC DNA]</scope>
    <source>
        <strain evidence="3">CECT 8621</strain>
    </source>
</reference>
<dbReference type="SUPFAM" id="SSF50969">
    <property type="entry name" value="YVTN repeat-like/Quinoprotein amine dehydrogenase"/>
    <property type="match status" value="1"/>
</dbReference>
<evidence type="ECO:0000313" key="3">
    <source>
        <dbReference type="Proteomes" id="UP000202922"/>
    </source>
</evidence>
<dbReference type="InterPro" id="IPR011044">
    <property type="entry name" value="Quino_amine_DH_bsu"/>
</dbReference>
<feature type="chain" id="PRO_5013280348" description="DUF1513 domain-containing protein" evidence="1">
    <location>
        <begin position="24"/>
        <end position="359"/>
    </location>
</feature>
<dbReference type="Proteomes" id="UP000202922">
    <property type="component" value="Unassembled WGS sequence"/>
</dbReference>
<keyword evidence="3" id="KW-1185">Reference proteome</keyword>